<dbReference type="EMBL" id="ANIY01004420">
    <property type="protein sequence ID" value="ETP29493.1"/>
    <property type="molecule type" value="Genomic_DNA"/>
</dbReference>
<reference evidence="1 2" key="1">
    <citation type="submission" date="2013-11" db="EMBL/GenBank/DDBJ databases">
        <title>The Genome Sequence of Phytophthora parasitica P10297.</title>
        <authorList>
            <consortium name="The Broad Institute Genomics Platform"/>
            <person name="Russ C."/>
            <person name="Tyler B."/>
            <person name="Panabieres F."/>
            <person name="Shan W."/>
            <person name="Tripathy S."/>
            <person name="Grunwald N."/>
            <person name="Machado M."/>
            <person name="Johnson C.S."/>
            <person name="Walker B."/>
            <person name="Young S.K."/>
            <person name="Zeng Q."/>
            <person name="Gargeya S."/>
            <person name="Fitzgerald M."/>
            <person name="Haas B."/>
            <person name="Abouelleil A."/>
            <person name="Allen A.W."/>
            <person name="Alvarado L."/>
            <person name="Arachchi H.M."/>
            <person name="Berlin A.M."/>
            <person name="Chapman S.B."/>
            <person name="Gainer-Dewar J."/>
            <person name="Goldberg J."/>
            <person name="Griggs A."/>
            <person name="Gujja S."/>
            <person name="Hansen M."/>
            <person name="Howarth C."/>
            <person name="Imamovic A."/>
            <person name="Ireland A."/>
            <person name="Larimer J."/>
            <person name="McCowan C."/>
            <person name="Murphy C."/>
            <person name="Pearson M."/>
            <person name="Poon T.W."/>
            <person name="Priest M."/>
            <person name="Roberts A."/>
            <person name="Saif S."/>
            <person name="Shea T."/>
            <person name="Sisk P."/>
            <person name="Sykes S."/>
            <person name="Wortman J."/>
            <person name="Nusbaum C."/>
            <person name="Birren B."/>
        </authorList>
    </citation>
    <scope>NUCLEOTIDE SEQUENCE [LARGE SCALE GENOMIC DNA]</scope>
    <source>
        <strain evidence="1 2">P10297</strain>
    </source>
</reference>
<name>W2Y4C5_PHYNI</name>
<dbReference type="AlphaFoldDB" id="W2Y4C5"/>
<comment type="caution">
    <text evidence="1">The sequence shown here is derived from an EMBL/GenBank/DDBJ whole genome shotgun (WGS) entry which is preliminary data.</text>
</comment>
<protein>
    <submittedName>
        <fullName evidence="1">Uncharacterized protein</fullName>
    </submittedName>
</protein>
<sequence>PLNRRTDTWWLEESIRPWCIHTKRPESSGNRRPILEEEDALTAEVCAGNALRRPGPEQRSLPRYGDRARGGGRAFRYRIWTPLYHDGRLDNGYPAVRRGRKKTRLGTETLVVGRRGLRLTVGTKMMKKSTKLRSPRFRVIIGPERYLRRTCRRI</sequence>
<gene>
    <name evidence="1" type="ORF">F442_21363</name>
</gene>
<evidence type="ECO:0000313" key="2">
    <source>
        <dbReference type="Proteomes" id="UP000018948"/>
    </source>
</evidence>
<evidence type="ECO:0000313" key="1">
    <source>
        <dbReference type="EMBL" id="ETP29493.1"/>
    </source>
</evidence>
<dbReference type="Proteomes" id="UP000018948">
    <property type="component" value="Unassembled WGS sequence"/>
</dbReference>
<proteinExistence type="predicted"/>
<feature type="non-terminal residue" evidence="1">
    <location>
        <position position="1"/>
    </location>
</feature>
<organism evidence="1 2">
    <name type="scientific">Phytophthora nicotianae P10297</name>
    <dbReference type="NCBI Taxonomy" id="1317064"/>
    <lineage>
        <taxon>Eukaryota</taxon>
        <taxon>Sar</taxon>
        <taxon>Stramenopiles</taxon>
        <taxon>Oomycota</taxon>
        <taxon>Peronosporomycetes</taxon>
        <taxon>Peronosporales</taxon>
        <taxon>Peronosporaceae</taxon>
        <taxon>Phytophthora</taxon>
    </lineage>
</organism>
<accession>W2Y4C5</accession>